<organism evidence="1 2">
    <name type="scientific">Dreissena polymorpha</name>
    <name type="common">Zebra mussel</name>
    <name type="synonym">Mytilus polymorpha</name>
    <dbReference type="NCBI Taxonomy" id="45954"/>
    <lineage>
        <taxon>Eukaryota</taxon>
        <taxon>Metazoa</taxon>
        <taxon>Spiralia</taxon>
        <taxon>Lophotrochozoa</taxon>
        <taxon>Mollusca</taxon>
        <taxon>Bivalvia</taxon>
        <taxon>Autobranchia</taxon>
        <taxon>Heteroconchia</taxon>
        <taxon>Euheterodonta</taxon>
        <taxon>Imparidentia</taxon>
        <taxon>Neoheterodontei</taxon>
        <taxon>Myida</taxon>
        <taxon>Dreissenoidea</taxon>
        <taxon>Dreissenidae</taxon>
        <taxon>Dreissena</taxon>
    </lineage>
</organism>
<sequence>MATLPFQPFSIHGQAFILLSRRTDNLICALNIQDDKRKKALLLHYCGEETSDMYDSFSNDRKGLGATQTVQDADGGRLTNIQARKNFQGSMENHAHPQL</sequence>
<proteinExistence type="predicted"/>
<dbReference type="Proteomes" id="UP000828390">
    <property type="component" value="Unassembled WGS sequence"/>
</dbReference>
<accession>A0A9D4HK24</accession>
<gene>
    <name evidence="1" type="ORF">DPMN_062271</name>
</gene>
<protein>
    <submittedName>
        <fullName evidence="1">Uncharacterized protein</fullName>
    </submittedName>
</protein>
<evidence type="ECO:0000313" key="1">
    <source>
        <dbReference type="EMBL" id="KAH3719436.1"/>
    </source>
</evidence>
<reference evidence="1" key="1">
    <citation type="journal article" date="2019" name="bioRxiv">
        <title>The Genome of the Zebra Mussel, Dreissena polymorpha: A Resource for Invasive Species Research.</title>
        <authorList>
            <person name="McCartney M.A."/>
            <person name="Auch B."/>
            <person name="Kono T."/>
            <person name="Mallez S."/>
            <person name="Zhang Y."/>
            <person name="Obille A."/>
            <person name="Becker A."/>
            <person name="Abrahante J.E."/>
            <person name="Garbe J."/>
            <person name="Badalamenti J.P."/>
            <person name="Herman A."/>
            <person name="Mangelson H."/>
            <person name="Liachko I."/>
            <person name="Sullivan S."/>
            <person name="Sone E.D."/>
            <person name="Koren S."/>
            <person name="Silverstein K.A.T."/>
            <person name="Beckman K.B."/>
            <person name="Gohl D.M."/>
        </authorList>
    </citation>
    <scope>NUCLEOTIDE SEQUENCE</scope>
    <source>
        <strain evidence="1">Duluth1</strain>
        <tissue evidence="1">Whole animal</tissue>
    </source>
</reference>
<evidence type="ECO:0000313" key="2">
    <source>
        <dbReference type="Proteomes" id="UP000828390"/>
    </source>
</evidence>
<dbReference type="AlphaFoldDB" id="A0A9D4HK24"/>
<keyword evidence="2" id="KW-1185">Reference proteome</keyword>
<comment type="caution">
    <text evidence="1">The sequence shown here is derived from an EMBL/GenBank/DDBJ whole genome shotgun (WGS) entry which is preliminary data.</text>
</comment>
<dbReference type="EMBL" id="JAIWYP010000013">
    <property type="protein sequence ID" value="KAH3719436.1"/>
    <property type="molecule type" value="Genomic_DNA"/>
</dbReference>
<name>A0A9D4HK24_DREPO</name>
<reference evidence="1" key="2">
    <citation type="submission" date="2020-11" db="EMBL/GenBank/DDBJ databases">
        <authorList>
            <person name="McCartney M.A."/>
            <person name="Auch B."/>
            <person name="Kono T."/>
            <person name="Mallez S."/>
            <person name="Becker A."/>
            <person name="Gohl D.M."/>
            <person name="Silverstein K.A.T."/>
            <person name="Koren S."/>
            <person name="Bechman K.B."/>
            <person name="Herman A."/>
            <person name="Abrahante J.E."/>
            <person name="Garbe J."/>
        </authorList>
    </citation>
    <scope>NUCLEOTIDE SEQUENCE</scope>
    <source>
        <strain evidence="1">Duluth1</strain>
        <tissue evidence="1">Whole animal</tissue>
    </source>
</reference>